<feature type="signal peptide" evidence="1">
    <location>
        <begin position="1"/>
        <end position="20"/>
    </location>
</feature>
<accession>A0A4Y9ZPA2</accession>
<feature type="chain" id="PRO_5021380745" evidence="1">
    <location>
        <begin position="21"/>
        <end position="196"/>
    </location>
</feature>
<evidence type="ECO:0000313" key="2">
    <source>
        <dbReference type="EMBL" id="TFY75833.1"/>
    </source>
</evidence>
<dbReference type="OrthoDB" id="3229881at2759"/>
<dbReference type="EMBL" id="SFCI01001412">
    <property type="protein sequence ID" value="TFY75833.1"/>
    <property type="molecule type" value="Genomic_DNA"/>
</dbReference>
<name>A0A4Y9ZPA2_9AGAM</name>
<evidence type="ECO:0000256" key="1">
    <source>
        <dbReference type="SAM" id="SignalP"/>
    </source>
</evidence>
<evidence type="ECO:0000313" key="3">
    <source>
        <dbReference type="Proteomes" id="UP000298061"/>
    </source>
</evidence>
<proteinExistence type="predicted"/>
<organism evidence="2 3">
    <name type="scientific">Hericium alpestre</name>
    <dbReference type="NCBI Taxonomy" id="135208"/>
    <lineage>
        <taxon>Eukaryota</taxon>
        <taxon>Fungi</taxon>
        <taxon>Dikarya</taxon>
        <taxon>Basidiomycota</taxon>
        <taxon>Agaricomycotina</taxon>
        <taxon>Agaricomycetes</taxon>
        <taxon>Russulales</taxon>
        <taxon>Hericiaceae</taxon>
        <taxon>Hericium</taxon>
    </lineage>
</organism>
<comment type="caution">
    <text evidence="2">The sequence shown here is derived from an EMBL/GenBank/DDBJ whole genome shotgun (WGS) entry which is preliminary data.</text>
</comment>
<keyword evidence="1" id="KW-0732">Signal</keyword>
<sequence length="196" mass="21892">MYRAELLALTLACAFLSALAIPTWENYVSRDSIGSLVPGAGFIEALGLKYGTPYYLSSSSPRGVPGNATIEPSDAPPLFYVDHGRLMQFTNESYILHVNLVNTTLSETDPMPYKLVLDHRRSGLQDIHWRWRGTLLHFDHGQKTNLGLFYTCKDRTGAPAVYMYLDPAPTPKYCSITTLHSFSHLGLQNPEQEPLT</sequence>
<gene>
    <name evidence="2" type="ORF">EWM64_g8181</name>
</gene>
<dbReference type="AlphaFoldDB" id="A0A4Y9ZPA2"/>
<keyword evidence="3" id="KW-1185">Reference proteome</keyword>
<reference evidence="2 3" key="1">
    <citation type="submission" date="2019-02" db="EMBL/GenBank/DDBJ databases">
        <title>Genome sequencing of the rare red list fungi Hericium alpestre (H. flagellum).</title>
        <authorList>
            <person name="Buettner E."/>
            <person name="Kellner H."/>
        </authorList>
    </citation>
    <scope>NUCLEOTIDE SEQUENCE [LARGE SCALE GENOMIC DNA]</scope>
    <source>
        <strain evidence="2 3">DSM 108284</strain>
    </source>
</reference>
<dbReference type="Proteomes" id="UP000298061">
    <property type="component" value="Unassembled WGS sequence"/>
</dbReference>
<protein>
    <submittedName>
        <fullName evidence="2">Uncharacterized protein</fullName>
    </submittedName>
</protein>